<dbReference type="EMBL" id="BOMB01000032">
    <property type="protein sequence ID" value="GID14573.1"/>
    <property type="molecule type" value="Genomic_DNA"/>
</dbReference>
<protein>
    <submittedName>
        <fullName evidence="1">Uncharacterized protein</fullName>
    </submittedName>
</protein>
<keyword evidence="2" id="KW-1185">Reference proteome</keyword>
<gene>
    <name evidence="1" type="ORF">Aru02nite_54620</name>
</gene>
<dbReference type="AlphaFoldDB" id="A0A8J3J5M1"/>
<name>A0A8J3J5M1_9ACTN</name>
<sequence length="59" mass="5852">MPIVAMPTMLVAPGGGNDMASADPRPMASPTTATPSAYVTLGLDAFLRAASGPYGTAGR</sequence>
<comment type="caution">
    <text evidence="1">The sequence shown here is derived from an EMBL/GenBank/DDBJ whole genome shotgun (WGS) entry which is preliminary data.</text>
</comment>
<accession>A0A8J3J5M1</accession>
<proteinExistence type="predicted"/>
<organism evidence="1 2">
    <name type="scientific">Actinocatenispora rupis</name>
    <dbReference type="NCBI Taxonomy" id="519421"/>
    <lineage>
        <taxon>Bacteria</taxon>
        <taxon>Bacillati</taxon>
        <taxon>Actinomycetota</taxon>
        <taxon>Actinomycetes</taxon>
        <taxon>Micromonosporales</taxon>
        <taxon>Micromonosporaceae</taxon>
        <taxon>Actinocatenispora</taxon>
    </lineage>
</organism>
<dbReference type="Proteomes" id="UP000612808">
    <property type="component" value="Unassembled WGS sequence"/>
</dbReference>
<evidence type="ECO:0000313" key="2">
    <source>
        <dbReference type="Proteomes" id="UP000612808"/>
    </source>
</evidence>
<reference evidence="1" key="1">
    <citation type="submission" date="2021-01" db="EMBL/GenBank/DDBJ databases">
        <title>Whole genome shotgun sequence of Actinocatenispora rupis NBRC 107355.</title>
        <authorList>
            <person name="Komaki H."/>
            <person name="Tamura T."/>
        </authorList>
    </citation>
    <scope>NUCLEOTIDE SEQUENCE</scope>
    <source>
        <strain evidence="1">NBRC 107355</strain>
    </source>
</reference>
<evidence type="ECO:0000313" key="1">
    <source>
        <dbReference type="EMBL" id="GID14573.1"/>
    </source>
</evidence>